<dbReference type="SUPFAM" id="SSF52172">
    <property type="entry name" value="CheY-like"/>
    <property type="match status" value="1"/>
</dbReference>
<name>A0A517Y6U5_9BACT</name>
<evidence type="ECO:0000256" key="1">
    <source>
        <dbReference type="PROSITE-ProRule" id="PRU00169"/>
    </source>
</evidence>
<accession>A0A517Y6U5</accession>
<dbReference type="GO" id="GO:0000160">
    <property type="term" value="P:phosphorelay signal transduction system"/>
    <property type="evidence" value="ECO:0007669"/>
    <property type="project" value="InterPro"/>
</dbReference>
<dbReference type="AlphaFoldDB" id="A0A517Y6U5"/>
<feature type="compositionally biased region" description="Basic and acidic residues" evidence="2">
    <location>
        <begin position="53"/>
        <end position="64"/>
    </location>
</feature>
<keyword evidence="5" id="KW-1185">Reference proteome</keyword>
<dbReference type="InterPro" id="IPR016024">
    <property type="entry name" value="ARM-type_fold"/>
</dbReference>
<comment type="caution">
    <text evidence="1">Lacks conserved residue(s) required for the propagation of feature annotation.</text>
</comment>
<dbReference type="PROSITE" id="PS50110">
    <property type="entry name" value="RESPONSE_REGULATORY"/>
    <property type="match status" value="1"/>
</dbReference>
<evidence type="ECO:0000256" key="2">
    <source>
        <dbReference type="SAM" id="MobiDB-lite"/>
    </source>
</evidence>
<dbReference type="EMBL" id="CP036274">
    <property type="protein sequence ID" value="QDU25936.1"/>
    <property type="molecule type" value="Genomic_DNA"/>
</dbReference>
<dbReference type="KEGG" id="aagg:ETAA8_10080"/>
<sequence>MINSPAPSLLAKILWCGGLLLLSSPVWLLQVGAQPPPGKGGADPFGDGAGDPKPTKREAGEAADIPRAESEVILQLRESNPKTPEAILQAALAVQNFGRDDEAKRYLTKFLDAKFPEEDLAPLVGKLGSDYFLKLSTTVDLQPEGQQVSTLVLTAARKLAEDPARLAALVKILSNSDFEAASSAIVRLEQAGPALVGPVLQALADPSRAAEHSGLYQALVDLATTSEAPLIGVLAGAPEPMQVVAANALGLMNSRDAVRHLLAPAWADSVSPELRTAARRALTQIMGGVPPRKDSEEYLVRQLRQIAEGQHPFKPNADNKTIVWQWDAAKASPVSSSLPLEDAIRQLNARIATDLQRMEPQSAEYQRLRLLHHLEFSKAIGGVARPLAKNSPAFVLATEAGPEMVADVLALAMAEKRHAAAIAALEVLGEIGDAKLLSSESSAPNVLPQALTHADRRVRLAAALAIVKLQPQTSFPGASHLTEVLGEAVRTAGVDRVLVVDARAAYAQTIVGLLSDQGYFGEVATNSRDAFRLATTSPDYDLILISDALDLPVTEMVQLLRRDRRTALIPIGVMIGTDHVDDLPTIVADQTLRDPVGKIRSYNVDSVGVLLADDRRTLVVPRPHTSETTAFIAGQVRQRGGRELLSREERNAHGRAALAALQTLASDNNSLNRFDVLRQEGSVITALGNPSLAAAATEVLATLATPKAQTALVDTASQPARALADRQAAAAAFAAAVKKRGILLTKPQIIAQYERYNSSATLDANTQAVLGGLLDTLESRRAASVPLKP</sequence>
<dbReference type="InterPro" id="IPR011006">
    <property type="entry name" value="CheY-like_superfamily"/>
</dbReference>
<gene>
    <name evidence="4" type="ORF">ETAA8_10080</name>
</gene>
<dbReference type="InterPro" id="IPR011989">
    <property type="entry name" value="ARM-like"/>
</dbReference>
<dbReference type="InterPro" id="IPR001789">
    <property type="entry name" value="Sig_transdc_resp-reg_receiver"/>
</dbReference>
<feature type="region of interest" description="Disordered" evidence="2">
    <location>
        <begin position="35"/>
        <end position="64"/>
    </location>
</feature>
<evidence type="ECO:0000313" key="4">
    <source>
        <dbReference type="EMBL" id="QDU25936.1"/>
    </source>
</evidence>
<dbReference type="Proteomes" id="UP000315017">
    <property type="component" value="Chromosome"/>
</dbReference>
<dbReference type="SUPFAM" id="SSF48371">
    <property type="entry name" value="ARM repeat"/>
    <property type="match status" value="1"/>
</dbReference>
<proteinExistence type="predicted"/>
<evidence type="ECO:0000259" key="3">
    <source>
        <dbReference type="PROSITE" id="PS50110"/>
    </source>
</evidence>
<organism evidence="4 5">
    <name type="scientific">Anatilimnocola aggregata</name>
    <dbReference type="NCBI Taxonomy" id="2528021"/>
    <lineage>
        <taxon>Bacteria</taxon>
        <taxon>Pseudomonadati</taxon>
        <taxon>Planctomycetota</taxon>
        <taxon>Planctomycetia</taxon>
        <taxon>Pirellulales</taxon>
        <taxon>Pirellulaceae</taxon>
        <taxon>Anatilimnocola</taxon>
    </lineage>
</organism>
<dbReference type="OrthoDB" id="253582at2"/>
<dbReference type="RefSeq" id="WP_145085688.1">
    <property type="nucleotide sequence ID" value="NZ_CP036274.1"/>
</dbReference>
<evidence type="ECO:0000313" key="5">
    <source>
        <dbReference type="Proteomes" id="UP000315017"/>
    </source>
</evidence>
<reference evidence="4 5" key="1">
    <citation type="submission" date="2019-02" db="EMBL/GenBank/DDBJ databases">
        <title>Deep-cultivation of Planctomycetes and their phenomic and genomic characterization uncovers novel biology.</title>
        <authorList>
            <person name="Wiegand S."/>
            <person name="Jogler M."/>
            <person name="Boedeker C."/>
            <person name="Pinto D."/>
            <person name="Vollmers J."/>
            <person name="Rivas-Marin E."/>
            <person name="Kohn T."/>
            <person name="Peeters S.H."/>
            <person name="Heuer A."/>
            <person name="Rast P."/>
            <person name="Oberbeckmann S."/>
            <person name="Bunk B."/>
            <person name="Jeske O."/>
            <person name="Meyerdierks A."/>
            <person name="Storesund J.E."/>
            <person name="Kallscheuer N."/>
            <person name="Luecker S."/>
            <person name="Lage O.M."/>
            <person name="Pohl T."/>
            <person name="Merkel B.J."/>
            <person name="Hornburger P."/>
            <person name="Mueller R.-W."/>
            <person name="Bruemmer F."/>
            <person name="Labrenz M."/>
            <person name="Spormann A.M."/>
            <person name="Op den Camp H."/>
            <person name="Overmann J."/>
            <person name="Amann R."/>
            <person name="Jetten M.S.M."/>
            <person name="Mascher T."/>
            <person name="Medema M.H."/>
            <person name="Devos D.P."/>
            <person name="Kaster A.-K."/>
            <person name="Ovreas L."/>
            <person name="Rohde M."/>
            <person name="Galperin M.Y."/>
            <person name="Jogler C."/>
        </authorList>
    </citation>
    <scope>NUCLEOTIDE SEQUENCE [LARGE SCALE GENOMIC DNA]</scope>
    <source>
        <strain evidence="4 5">ETA_A8</strain>
    </source>
</reference>
<feature type="domain" description="Response regulatory" evidence="3">
    <location>
        <begin position="496"/>
        <end position="609"/>
    </location>
</feature>
<dbReference type="Gene3D" id="3.40.50.2300">
    <property type="match status" value="1"/>
</dbReference>
<dbReference type="Gene3D" id="1.25.10.10">
    <property type="entry name" value="Leucine-rich Repeat Variant"/>
    <property type="match status" value="1"/>
</dbReference>
<protein>
    <recommendedName>
        <fullName evidence="3">Response regulatory domain-containing protein</fullName>
    </recommendedName>
</protein>
<feature type="compositionally biased region" description="Gly residues" evidence="2">
    <location>
        <begin position="39"/>
        <end position="49"/>
    </location>
</feature>